<dbReference type="FunFam" id="1.20.1250.20:FF:000053">
    <property type="entry name" value="Nitrate transporter 2.1"/>
    <property type="match status" value="1"/>
</dbReference>
<feature type="transmembrane region" description="Helical" evidence="8">
    <location>
        <begin position="53"/>
        <end position="74"/>
    </location>
</feature>
<sequence>MVTMGKKKLADEETCWYGAGARADAVGGVDDQGRATELRPLALSSPHTQAFHLAWLSLFACFFAAFAAPPILPALRPSLVLAPSDAPAAAVGSLSATLVGRLAMGPACDLLGPRRASGFASLIAALAVAATAVTASSPAGFILLRFVSGLSLANFVANQHWMSGIFAPSAVGLANAVAAGWANAGSAAAQVVMPLAYRLVLRLGAPVTVAWRVTYLILPCALLVTTGLAVLAFPYDLPRGAGVGGGAKSRKSFWKVVRGGVGDYRAWVLALTYGYCYGVELIMENVAADFFRKRFHLPMEAAGAAAACFGAMNAVARPAGGVASDAVARLFGMRGRLWVLWGVQTAGAALCVLVGRMGAAEAPSLAATVAVMVACAAFVQAASGLTFGIVPFVSKRSLGVVSGMTASGGAVGAIITNRLFFSGSRYTIEEAISLTGAASLVCTLPLALVHFPRHGGMLCGPTATGDDDDHDDDKDASSHGDYTLLK</sequence>
<dbReference type="InterPro" id="IPR036259">
    <property type="entry name" value="MFS_trans_sf"/>
</dbReference>
<evidence type="ECO:0000256" key="8">
    <source>
        <dbReference type="SAM" id="Phobius"/>
    </source>
</evidence>
<organism evidence="9 10">
    <name type="scientific">Setaria viridis</name>
    <name type="common">Green bristlegrass</name>
    <name type="synonym">Setaria italica subsp. viridis</name>
    <dbReference type="NCBI Taxonomy" id="4556"/>
    <lineage>
        <taxon>Eukaryota</taxon>
        <taxon>Viridiplantae</taxon>
        <taxon>Streptophyta</taxon>
        <taxon>Embryophyta</taxon>
        <taxon>Tracheophyta</taxon>
        <taxon>Spermatophyta</taxon>
        <taxon>Magnoliopsida</taxon>
        <taxon>Liliopsida</taxon>
        <taxon>Poales</taxon>
        <taxon>Poaceae</taxon>
        <taxon>PACMAD clade</taxon>
        <taxon>Panicoideae</taxon>
        <taxon>Panicodae</taxon>
        <taxon>Paniceae</taxon>
        <taxon>Cenchrinae</taxon>
        <taxon>Setaria</taxon>
    </lineage>
</organism>
<dbReference type="Gramene" id="TKW14940">
    <property type="protein sequence ID" value="TKW14940"/>
    <property type="gene ID" value="SEVIR_5G200000v2"/>
</dbReference>
<evidence type="ECO:0000256" key="3">
    <source>
        <dbReference type="ARBA" id="ARBA00022692"/>
    </source>
</evidence>
<feature type="transmembrane region" description="Helical" evidence="8">
    <location>
        <begin position="169"/>
        <end position="193"/>
    </location>
</feature>
<evidence type="ECO:0000256" key="4">
    <source>
        <dbReference type="ARBA" id="ARBA00022989"/>
    </source>
</evidence>
<dbReference type="PANTHER" id="PTHR23515">
    <property type="entry name" value="HIGH-AFFINITY NITRATE TRANSPORTER 2.3"/>
    <property type="match status" value="1"/>
</dbReference>
<keyword evidence="5" id="KW-0534">Nitrate assimilation</keyword>
<evidence type="ECO:0000256" key="2">
    <source>
        <dbReference type="ARBA" id="ARBA00008432"/>
    </source>
</evidence>
<dbReference type="GO" id="GO:0042128">
    <property type="term" value="P:nitrate assimilation"/>
    <property type="evidence" value="ECO:0007669"/>
    <property type="project" value="UniProtKB-KW"/>
</dbReference>
<dbReference type="GO" id="GO:0012505">
    <property type="term" value="C:endomembrane system"/>
    <property type="evidence" value="ECO:0007669"/>
    <property type="project" value="UniProtKB-SubCell"/>
</dbReference>
<evidence type="ECO:0000256" key="6">
    <source>
        <dbReference type="ARBA" id="ARBA00023136"/>
    </source>
</evidence>
<name>A0A4U6UFT6_SETVI</name>
<comment type="subcellular location">
    <subcellularLocation>
        <location evidence="1">Endomembrane system</location>
        <topology evidence="1">Multi-pass membrane protein</topology>
    </subcellularLocation>
</comment>
<evidence type="ECO:0008006" key="11">
    <source>
        <dbReference type="Google" id="ProtNLM"/>
    </source>
</evidence>
<evidence type="ECO:0000256" key="5">
    <source>
        <dbReference type="ARBA" id="ARBA00023063"/>
    </source>
</evidence>
<feature type="transmembrane region" description="Helical" evidence="8">
    <location>
        <begin position="397"/>
        <end position="420"/>
    </location>
</feature>
<keyword evidence="10" id="KW-1185">Reference proteome</keyword>
<protein>
    <recommendedName>
        <fullName evidence="11">Major facilitator superfamily (MFS) profile domain-containing protein</fullName>
    </recommendedName>
</protein>
<feature type="transmembrane region" description="Helical" evidence="8">
    <location>
        <begin position="432"/>
        <end position="451"/>
    </location>
</feature>
<dbReference type="Proteomes" id="UP000298652">
    <property type="component" value="Chromosome 5"/>
</dbReference>
<dbReference type="CDD" id="cd17341">
    <property type="entry name" value="MFS_NRT2_like"/>
    <property type="match status" value="1"/>
</dbReference>
<feature type="region of interest" description="Disordered" evidence="7">
    <location>
        <begin position="465"/>
        <end position="486"/>
    </location>
</feature>
<keyword evidence="3 8" id="KW-0812">Transmembrane</keyword>
<reference evidence="9" key="1">
    <citation type="submission" date="2019-03" db="EMBL/GenBank/DDBJ databases">
        <title>WGS assembly of Setaria viridis.</title>
        <authorList>
            <person name="Huang P."/>
            <person name="Jenkins J."/>
            <person name="Grimwood J."/>
            <person name="Barry K."/>
            <person name="Healey A."/>
            <person name="Mamidi S."/>
            <person name="Sreedasyam A."/>
            <person name="Shu S."/>
            <person name="Feldman M."/>
            <person name="Wu J."/>
            <person name="Yu Y."/>
            <person name="Chen C."/>
            <person name="Johnson J."/>
            <person name="Rokhsar D."/>
            <person name="Baxter I."/>
            <person name="Schmutz J."/>
            <person name="Brutnell T."/>
            <person name="Kellogg E."/>
        </authorList>
    </citation>
    <scope>NUCLEOTIDE SEQUENCE [LARGE SCALE GENOMIC DNA]</scope>
</reference>
<evidence type="ECO:0000256" key="1">
    <source>
        <dbReference type="ARBA" id="ARBA00004127"/>
    </source>
</evidence>
<keyword evidence="4 8" id="KW-1133">Transmembrane helix</keyword>
<feature type="transmembrane region" description="Helical" evidence="8">
    <location>
        <begin position="213"/>
        <end position="233"/>
    </location>
</feature>
<dbReference type="InterPro" id="IPR011701">
    <property type="entry name" value="MFS"/>
</dbReference>
<feature type="transmembrane region" description="Helical" evidence="8">
    <location>
        <begin position="365"/>
        <end position="390"/>
    </location>
</feature>
<dbReference type="AlphaFoldDB" id="A0A4U6UFT6"/>
<keyword evidence="6 8" id="KW-0472">Membrane</keyword>
<dbReference type="InterPro" id="IPR044772">
    <property type="entry name" value="NO3_transporter"/>
</dbReference>
<dbReference type="OMA" id="SFWAVVR"/>
<feature type="transmembrane region" description="Helical" evidence="8">
    <location>
        <begin position="116"/>
        <end position="133"/>
    </location>
</feature>
<gene>
    <name evidence="9" type="ORF">SEVIR_5G200000v2</name>
</gene>
<dbReference type="SUPFAM" id="SSF103473">
    <property type="entry name" value="MFS general substrate transporter"/>
    <property type="match status" value="1"/>
</dbReference>
<proteinExistence type="inferred from homology"/>
<evidence type="ECO:0000313" key="10">
    <source>
        <dbReference type="Proteomes" id="UP000298652"/>
    </source>
</evidence>
<dbReference type="FunFam" id="1.20.1250.20:FF:000411">
    <property type="entry name" value="Probable high-affinity nitrate transporter 2.4"/>
    <property type="match status" value="1"/>
</dbReference>
<comment type="similarity">
    <text evidence="2">Belongs to the major facilitator superfamily. Nitrate/nitrite porter (TC 2.A.1.8) family.</text>
</comment>
<feature type="transmembrane region" description="Helical" evidence="8">
    <location>
        <begin position="86"/>
        <end position="104"/>
    </location>
</feature>
<feature type="transmembrane region" description="Helical" evidence="8">
    <location>
        <begin position="338"/>
        <end position="359"/>
    </location>
</feature>
<evidence type="ECO:0000256" key="7">
    <source>
        <dbReference type="SAM" id="MobiDB-lite"/>
    </source>
</evidence>
<evidence type="ECO:0000313" key="9">
    <source>
        <dbReference type="EMBL" id="TKW14940.1"/>
    </source>
</evidence>
<dbReference type="EMBL" id="CM016556">
    <property type="protein sequence ID" value="TKW14940.1"/>
    <property type="molecule type" value="Genomic_DNA"/>
</dbReference>
<dbReference type="GO" id="GO:0015112">
    <property type="term" value="F:nitrate transmembrane transporter activity"/>
    <property type="evidence" value="ECO:0007669"/>
    <property type="project" value="InterPro"/>
</dbReference>
<dbReference type="Gene3D" id="1.20.1250.20">
    <property type="entry name" value="MFS general substrate transporter like domains"/>
    <property type="match status" value="2"/>
</dbReference>
<accession>A0A4U6UFT6</accession>
<dbReference type="Pfam" id="PF07690">
    <property type="entry name" value="MFS_1"/>
    <property type="match status" value="1"/>
</dbReference>